<proteinExistence type="predicted"/>
<evidence type="ECO:0000313" key="3">
    <source>
        <dbReference type="EMBL" id="SFL78246.1"/>
    </source>
</evidence>
<accession>A0A1I4KIB2</accession>
<dbReference type="GO" id="GO:0005615">
    <property type="term" value="C:extracellular space"/>
    <property type="evidence" value="ECO:0007669"/>
    <property type="project" value="InterPro"/>
</dbReference>
<gene>
    <name evidence="3" type="ORF">SAMN02982985_01517</name>
</gene>
<dbReference type="GO" id="GO:0047989">
    <property type="term" value="F:hydroxybutyrate-dimer hydrolase activity"/>
    <property type="evidence" value="ECO:0007669"/>
    <property type="project" value="InterPro"/>
</dbReference>
<evidence type="ECO:0000256" key="1">
    <source>
        <dbReference type="ARBA" id="ARBA00022801"/>
    </source>
</evidence>
<dbReference type="GO" id="GO:0019605">
    <property type="term" value="P:butyrate metabolic process"/>
    <property type="evidence" value="ECO:0007669"/>
    <property type="project" value="InterPro"/>
</dbReference>
<organism evidence="3 4">
    <name type="scientific">Rugamonas rubra</name>
    <dbReference type="NCBI Taxonomy" id="758825"/>
    <lineage>
        <taxon>Bacteria</taxon>
        <taxon>Pseudomonadati</taxon>
        <taxon>Pseudomonadota</taxon>
        <taxon>Betaproteobacteria</taxon>
        <taxon>Burkholderiales</taxon>
        <taxon>Oxalobacteraceae</taxon>
        <taxon>Telluria group</taxon>
        <taxon>Rugamonas</taxon>
    </lineage>
</organism>
<reference evidence="3 4" key="1">
    <citation type="submission" date="2016-10" db="EMBL/GenBank/DDBJ databases">
        <authorList>
            <person name="de Groot N.N."/>
        </authorList>
    </citation>
    <scope>NUCLEOTIDE SEQUENCE [LARGE SCALE GENOMIC DNA]</scope>
    <source>
        <strain evidence="3 4">ATCC 43154</strain>
    </source>
</reference>
<dbReference type="PIRSF" id="PIRSF011409">
    <property type="entry name" value="HObutyrate_olig_hydrol"/>
    <property type="match status" value="1"/>
</dbReference>
<evidence type="ECO:0000313" key="4">
    <source>
        <dbReference type="Proteomes" id="UP000199470"/>
    </source>
</evidence>
<dbReference type="AlphaFoldDB" id="A0A1I4KIB2"/>
<protein>
    <submittedName>
        <fullName evidence="3">Hydroxybutyrate-dimer hydrolase</fullName>
    </submittedName>
</protein>
<dbReference type="InterPro" id="IPR016582">
    <property type="entry name" value="OHBut_olig_hydro_put"/>
</dbReference>
<keyword evidence="4" id="KW-1185">Reference proteome</keyword>
<keyword evidence="2" id="KW-0732">Signal</keyword>
<dbReference type="EMBL" id="FOTW01000007">
    <property type="protein sequence ID" value="SFL78246.1"/>
    <property type="molecule type" value="Genomic_DNA"/>
</dbReference>
<keyword evidence="1 3" id="KW-0378">Hydrolase</keyword>
<feature type="signal peptide" evidence="2">
    <location>
        <begin position="1"/>
        <end position="35"/>
    </location>
</feature>
<dbReference type="RefSeq" id="WP_245774145.1">
    <property type="nucleotide sequence ID" value="NZ_FOTW01000007.1"/>
</dbReference>
<dbReference type="STRING" id="758825.SAMN02982985_01517"/>
<sequence>MKNKTSSKSNQGKRGTMVRSARHTLALAGAGLALASCGGGKTIPEELNTLPTYLGAISSTNYDGASDDLLTAGLGKTGLAAAAAPAYADPLKPTAAELRRNAIYANYRAVLDIAANSGYGTLYGPNVDAKGNAGSGEGKIAGSEYLAYSDDGSGNQNVTLMVQVPAGFDPANPCIVTGTSSGSRGIYGAIGSSGEWGLKNNCAVAYADKGSGIGLYTFDDDSVNLQNGVRASRTAAGKNAIFAPVLTDAQRVAMNNMPGRLAFKHAHSQQNPEKDWGKNTLQAVEFAYYVLNEKYGTLASDGKSHIVRFKPANTITIASSISNGGGSALLAAEQDSKGLISGVAVTEPQIQPKSASGYTVRQGGAPVGAQGKLLYDYFTYAALYQPCIASSAANPGRCASLAAKGLLSGADLPARQADAKARLRAFGWQPESEPLQAAHAGTNILVAVTYANAYGKFSVADKVCGFGFGTTDASGQMITMPAATKANSFATQNGIPGGVVYDNSIMDFGLYVPVGYAFGRSPSTFEDDQSLDGFLCLRSLATGVDTITGAPLSGELATQSARVRAGMAEVAASGNLRGKPAIIVHGRSDTLIVINHASRAYLGLNALAEGAASKLRYIEVTNGNHFDSFTSAVPSLIIPLHVYLNRALDALYANLKNPTGSPLPPSQVVRTVTRADATTPITVANVPAIATAPTPANAIVVSGTTVDVPN</sequence>
<name>A0A1I4KIB2_9BURK</name>
<dbReference type="Proteomes" id="UP000199470">
    <property type="component" value="Unassembled WGS sequence"/>
</dbReference>
<dbReference type="Pfam" id="PF10605">
    <property type="entry name" value="3HBOH"/>
    <property type="match status" value="1"/>
</dbReference>
<evidence type="ECO:0000256" key="2">
    <source>
        <dbReference type="SAM" id="SignalP"/>
    </source>
</evidence>
<feature type="chain" id="PRO_5011641759" evidence="2">
    <location>
        <begin position="36"/>
        <end position="710"/>
    </location>
</feature>